<evidence type="ECO:0000256" key="5">
    <source>
        <dbReference type="ARBA" id="ARBA00048577"/>
    </source>
</evidence>
<dbReference type="InterPro" id="IPR006097">
    <property type="entry name" value="Glu/Leu/Phe/Val/Trp_DH_dimer"/>
</dbReference>
<dbReference type="Proteomes" id="UP000054776">
    <property type="component" value="Unassembled WGS sequence"/>
</dbReference>
<dbReference type="InterPro" id="IPR046346">
    <property type="entry name" value="Aminoacid_DH-like_N_sf"/>
</dbReference>
<dbReference type="Pfam" id="PF00208">
    <property type="entry name" value="ELFV_dehydrog"/>
    <property type="match status" value="2"/>
</dbReference>
<gene>
    <name evidence="8" type="primary">GLUD2</name>
    <name evidence="8" type="ORF">T01_1956</name>
</gene>
<dbReference type="eggNOG" id="KOG2250">
    <property type="taxonomic scope" value="Eukaryota"/>
</dbReference>
<evidence type="ECO:0000259" key="7">
    <source>
        <dbReference type="SMART" id="SM00839"/>
    </source>
</evidence>
<dbReference type="SMART" id="SM00839">
    <property type="entry name" value="ELFV_dehydrog"/>
    <property type="match status" value="1"/>
</dbReference>
<evidence type="ECO:0000313" key="8">
    <source>
        <dbReference type="EMBL" id="KRY27983.1"/>
    </source>
</evidence>
<protein>
    <recommendedName>
        <fullName evidence="2">glutamate dehydrogenase [NAD(P)(+)]</fullName>
        <ecNumber evidence="2">1.4.1.3</ecNumber>
    </recommendedName>
</protein>
<dbReference type="SUPFAM" id="SSF53223">
    <property type="entry name" value="Aminoacid dehydrogenase-like, N-terminal domain"/>
    <property type="match status" value="1"/>
</dbReference>
<feature type="domain" description="Glutamate/phenylalanine/leucine/valine/L-tryptophan dehydrogenase C-terminal" evidence="7">
    <location>
        <begin position="246"/>
        <end position="508"/>
    </location>
</feature>
<evidence type="ECO:0000256" key="2">
    <source>
        <dbReference type="ARBA" id="ARBA00012889"/>
    </source>
</evidence>
<sequence length="564" mass="62741">MHSACATFAQMNKLLLAGRQYYTTAGLRQQAIRSNVERATTASSVQEPTYFEMVEHFIDKSSRLVERRLRAEKHLPLSELKFRLGVLKKIKIPESVTKFNFPIIRDNGDVELIHAWRCQHSRHLNPCKGGIRYAPDVEENEVKALASLMTIKCAVVDVPFGGAKGGVRIEPSKYSKGELERITRKLATEFTEKGYLGPACDVPAPDMGTGEQEMAWIASTYASIRGHVDKDAYACVTGKPINIGGINGRQEATGKGIWNALNIFLHNEEYMKKVSLNTGFLDKTFVVQGFGNVGSNAAAFLQNGSIVGYCGAETSRAKEKDLILFANCDLLIPAAVERVIDASNAEKINAKIIVEAANGPITPVADRILREKNVLIIPDIYANAGGVTVSYFEWLKNLNHVQFGRMTPYLSGETNRLLLESIQKLAHLSKVNDASFLEVISKLSTILDNETEALNESSIVEFALSQTMQQSAKEIIATAKQYNLDMDLRTAAYVNAIEKILNHYERVENRREKIPGERMPMLHLDVILKTNTGQRHKLATTFAIMNRILTMIQILQLGKTQRLS</sequence>
<comment type="catalytic activity">
    <reaction evidence="5">
        <text>L-glutamate + NADP(+) + H2O = 2-oxoglutarate + NH4(+) + NADPH + H(+)</text>
        <dbReference type="Rhea" id="RHEA:11612"/>
        <dbReference type="ChEBI" id="CHEBI:15377"/>
        <dbReference type="ChEBI" id="CHEBI:15378"/>
        <dbReference type="ChEBI" id="CHEBI:16810"/>
        <dbReference type="ChEBI" id="CHEBI:28938"/>
        <dbReference type="ChEBI" id="CHEBI:29985"/>
        <dbReference type="ChEBI" id="CHEBI:57783"/>
        <dbReference type="ChEBI" id="CHEBI:58349"/>
        <dbReference type="EC" id="1.4.1.3"/>
    </reaction>
</comment>
<reference evidence="8 9" key="1">
    <citation type="submission" date="2015-01" db="EMBL/GenBank/DDBJ databases">
        <title>Evolution of Trichinella species and genotypes.</title>
        <authorList>
            <person name="Korhonen P.K."/>
            <person name="Edoardo P."/>
            <person name="Giuseppe L.R."/>
            <person name="Gasser R.B."/>
        </authorList>
    </citation>
    <scope>NUCLEOTIDE SEQUENCE [LARGE SCALE GENOMIC DNA]</scope>
    <source>
        <strain evidence="8">ISS3</strain>
    </source>
</reference>
<comment type="caution">
    <text evidence="8">The sequence shown here is derived from an EMBL/GenBank/DDBJ whole genome shotgun (WGS) entry which is preliminary data.</text>
</comment>
<organism evidence="8 9">
    <name type="scientific">Trichinella spiralis</name>
    <name type="common">Trichina worm</name>
    <dbReference type="NCBI Taxonomy" id="6334"/>
    <lineage>
        <taxon>Eukaryota</taxon>
        <taxon>Metazoa</taxon>
        <taxon>Ecdysozoa</taxon>
        <taxon>Nematoda</taxon>
        <taxon>Enoplea</taxon>
        <taxon>Dorylaimia</taxon>
        <taxon>Trichinellida</taxon>
        <taxon>Trichinellidae</taxon>
        <taxon>Trichinella</taxon>
    </lineage>
</organism>
<dbReference type="InterPro" id="IPR036291">
    <property type="entry name" value="NAD(P)-bd_dom_sf"/>
</dbReference>
<name>A0A0V1AT67_TRISP</name>
<dbReference type="Gene3D" id="3.40.50.720">
    <property type="entry name" value="NAD(P)-binding Rossmann-like Domain"/>
    <property type="match status" value="2"/>
</dbReference>
<dbReference type="PANTHER" id="PTHR11606:SF13">
    <property type="entry name" value="GLUTAMATE DEHYDROGENASE 1, MITOCHONDRIAL"/>
    <property type="match status" value="1"/>
</dbReference>
<evidence type="ECO:0000256" key="4">
    <source>
        <dbReference type="ARBA" id="ARBA00047867"/>
    </source>
</evidence>
<dbReference type="InterPro" id="IPR006095">
    <property type="entry name" value="Glu/Leu/Phe/Val/Trp_DH"/>
</dbReference>
<dbReference type="PRINTS" id="PR00082">
    <property type="entry name" value="GLFDHDRGNASE"/>
</dbReference>
<dbReference type="AlphaFoldDB" id="A0A0V1AT67"/>
<evidence type="ECO:0000256" key="1">
    <source>
        <dbReference type="ARBA" id="ARBA00006382"/>
    </source>
</evidence>
<proteinExistence type="inferred from homology"/>
<evidence type="ECO:0000313" key="9">
    <source>
        <dbReference type="Proteomes" id="UP000054776"/>
    </source>
</evidence>
<comment type="catalytic activity">
    <reaction evidence="4">
        <text>L-glutamate + NAD(+) + H2O = 2-oxoglutarate + NH4(+) + NADH + H(+)</text>
        <dbReference type="Rhea" id="RHEA:15133"/>
        <dbReference type="ChEBI" id="CHEBI:15377"/>
        <dbReference type="ChEBI" id="CHEBI:15378"/>
        <dbReference type="ChEBI" id="CHEBI:16810"/>
        <dbReference type="ChEBI" id="CHEBI:28938"/>
        <dbReference type="ChEBI" id="CHEBI:29985"/>
        <dbReference type="ChEBI" id="CHEBI:57540"/>
        <dbReference type="ChEBI" id="CHEBI:57945"/>
        <dbReference type="EC" id="1.4.1.3"/>
    </reaction>
</comment>
<dbReference type="GO" id="GO:0006538">
    <property type="term" value="P:L-glutamate catabolic process"/>
    <property type="evidence" value="ECO:0007669"/>
    <property type="project" value="TreeGrafter"/>
</dbReference>
<accession>A0A0V1AT67</accession>
<dbReference type="Pfam" id="PF02812">
    <property type="entry name" value="ELFV_dehydrog_N"/>
    <property type="match status" value="1"/>
</dbReference>
<dbReference type="GO" id="GO:0004352">
    <property type="term" value="F:glutamate dehydrogenase (NAD+) activity"/>
    <property type="evidence" value="ECO:0007669"/>
    <property type="project" value="TreeGrafter"/>
</dbReference>
<comment type="similarity">
    <text evidence="1 6">Belongs to the Glu/Leu/Phe/Val dehydrogenases family.</text>
</comment>
<dbReference type="InterPro" id="IPR006096">
    <property type="entry name" value="Glu/Leu/Phe/Val/Trp_DH_C"/>
</dbReference>
<evidence type="ECO:0000256" key="6">
    <source>
        <dbReference type="RuleBase" id="RU004417"/>
    </source>
</evidence>
<keyword evidence="3 6" id="KW-0560">Oxidoreductase</keyword>
<dbReference type="PANTHER" id="PTHR11606">
    <property type="entry name" value="GLUTAMATE DEHYDROGENASE"/>
    <property type="match status" value="1"/>
</dbReference>
<dbReference type="Gene3D" id="3.40.50.10860">
    <property type="entry name" value="Leucine Dehydrogenase, chain A, domain 1"/>
    <property type="match status" value="1"/>
</dbReference>
<dbReference type="SUPFAM" id="SSF51735">
    <property type="entry name" value="NAD(P)-binding Rossmann-fold domains"/>
    <property type="match status" value="1"/>
</dbReference>
<evidence type="ECO:0000256" key="3">
    <source>
        <dbReference type="ARBA" id="ARBA00023002"/>
    </source>
</evidence>
<dbReference type="GO" id="GO:0005739">
    <property type="term" value="C:mitochondrion"/>
    <property type="evidence" value="ECO:0007669"/>
    <property type="project" value="TreeGrafter"/>
</dbReference>
<dbReference type="OrthoDB" id="6718861at2759"/>
<keyword evidence="9" id="KW-1185">Reference proteome</keyword>
<dbReference type="EC" id="1.4.1.3" evidence="2"/>
<dbReference type="EMBL" id="JYDH01000225">
    <property type="protein sequence ID" value="KRY27983.1"/>
    <property type="molecule type" value="Genomic_DNA"/>
</dbReference>